<evidence type="ECO:0000256" key="2">
    <source>
        <dbReference type="ARBA" id="ARBA00022574"/>
    </source>
</evidence>
<accession>A0AAV3RFF0</accession>
<dbReference type="Proteomes" id="UP001454036">
    <property type="component" value="Unassembled WGS sequence"/>
</dbReference>
<protein>
    <submittedName>
        <fullName evidence="5">Uncharacterized protein</fullName>
    </submittedName>
</protein>
<dbReference type="PANTHER" id="PTHR22652:SF0">
    <property type="entry name" value="NUCLEOPORIN NUP43"/>
    <property type="match status" value="1"/>
</dbReference>
<proteinExistence type="predicted"/>
<evidence type="ECO:0000256" key="1">
    <source>
        <dbReference type="ARBA" id="ARBA00004123"/>
    </source>
</evidence>
<organism evidence="5 6">
    <name type="scientific">Lithospermum erythrorhizon</name>
    <name type="common">Purple gromwell</name>
    <name type="synonym">Lithospermum officinale var. erythrorhizon</name>
    <dbReference type="NCBI Taxonomy" id="34254"/>
    <lineage>
        <taxon>Eukaryota</taxon>
        <taxon>Viridiplantae</taxon>
        <taxon>Streptophyta</taxon>
        <taxon>Embryophyta</taxon>
        <taxon>Tracheophyta</taxon>
        <taxon>Spermatophyta</taxon>
        <taxon>Magnoliopsida</taxon>
        <taxon>eudicotyledons</taxon>
        <taxon>Gunneridae</taxon>
        <taxon>Pentapetalae</taxon>
        <taxon>asterids</taxon>
        <taxon>lamiids</taxon>
        <taxon>Boraginales</taxon>
        <taxon>Boraginaceae</taxon>
        <taxon>Boraginoideae</taxon>
        <taxon>Lithospermeae</taxon>
        <taxon>Lithospermum</taxon>
    </lineage>
</organism>
<keyword evidence="4" id="KW-0539">Nucleus</keyword>
<dbReference type="EMBL" id="BAABME010008824">
    <property type="protein sequence ID" value="GAA0173916.1"/>
    <property type="molecule type" value="Genomic_DNA"/>
</dbReference>
<comment type="subcellular location">
    <subcellularLocation>
        <location evidence="1">Nucleus</location>
    </subcellularLocation>
</comment>
<keyword evidence="2" id="KW-0853">WD repeat</keyword>
<evidence type="ECO:0000313" key="5">
    <source>
        <dbReference type="EMBL" id="GAA0173916.1"/>
    </source>
</evidence>
<comment type="caution">
    <text evidence="5">The sequence shown here is derived from an EMBL/GenBank/DDBJ whole genome shotgun (WGS) entry which is preliminary data.</text>
</comment>
<evidence type="ECO:0000256" key="3">
    <source>
        <dbReference type="ARBA" id="ARBA00022737"/>
    </source>
</evidence>
<evidence type="ECO:0000313" key="6">
    <source>
        <dbReference type="Proteomes" id="UP001454036"/>
    </source>
</evidence>
<dbReference type="GO" id="GO:0031080">
    <property type="term" value="C:nuclear pore outer ring"/>
    <property type="evidence" value="ECO:0007669"/>
    <property type="project" value="TreeGrafter"/>
</dbReference>
<gene>
    <name evidence="5" type="ORF">LIER_27420</name>
</gene>
<name>A0AAV3RFF0_LITER</name>
<evidence type="ECO:0000256" key="4">
    <source>
        <dbReference type="ARBA" id="ARBA00023242"/>
    </source>
</evidence>
<reference evidence="5 6" key="1">
    <citation type="submission" date="2024-01" db="EMBL/GenBank/DDBJ databases">
        <title>The complete chloroplast genome sequence of Lithospermum erythrorhizon: insights into the phylogenetic relationship among Boraginaceae species and the maternal lineages of purple gromwells.</title>
        <authorList>
            <person name="Okada T."/>
            <person name="Watanabe K."/>
        </authorList>
    </citation>
    <scope>NUCLEOTIDE SEQUENCE [LARGE SCALE GENOMIC DNA]</scope>
</reference>
<dbReference type="AlphaFoldDB" id="A0AAV3RFF0"/>
<keyword evidence="6" id="KW-1185">Reference proteome</keyword>
<keyword evidence="3" id="KW-0677">Repeat</keyword>
<dbReference type="PANTHER" id="PTHR22652">
    <property type="entry name" value="NUCLEOPORIN NUP43"/>
    <property type="match status" value="1"/>
</dbReference>
<sequence length="69" mass="7736">MRDVNTFLMIRVGEGSERVFDNKGLVSYTAVKWTSPVEFVTGGLGLELQWWDMRGPGGVFKVQGELVIM</sequence>